<evidence type="ECO:0000256" key="5">
    <source>
        <dbReference type="ARBA" id="ARBA00022525"/>
    </source>
</evidence>
<feature type="region of interest" description="Disordered" evidence="10">
    <location>
        <begin position="475"/>
        <end position="501"/>
    </location>
</feature>
<evidence type="ECO:0000256" key="6">
    <source>
        <dbReference type="ARBA" id="ARBA00022737"/>
    </source>
</evidence>
<dbReference type="GO" id="GO:0005576">
    <property type="term" value="C:extracellular region"/>
    <property type="evidence" value="ECO:0007669"/>
    <property type="project" value="UniProtKB-SubCell"/>
</dbReference>
<dbReference type="SMART" id="SM00155">
    <property type="entry name" value="PLDc"/>
    <property type="match status" value="2"/>
</dbReference>
<dbReference type="InterPro" id="IPR015679">
    <property type="entry name" value="PLipase_D_fam"/>
</dbReference>
<comment type="catalytic activity">
    <reaction evidence="1">
        <text>a 1,2-diacyl-sn-glycero-3-phosphocholine + H2O = a 1,2-diacyl-sn-glycero-3-phosphate + choline + H(+)</text>
        <dbReference type="Rhea" id="RHEA:14445"/>
        <dbReference type="ChEBI" id="CHEBI:15354"/>
        <dbReference type="ChEBI" id="CHEBI:15377"/>
        <dbReference type="ChEBI" id="CHEBI:15378"/>
        <dbReference type="ChEBI" id="CHEBI:57643"/>
        <dbReference type="ChEBI" id="CHEBI:58608"/>
        <dbReference type="EC" id="3.1.4.4"/>
    </reaction>
</comment>
<dbReference type="SUPFAM" id="SSF56024">
    <property type="entry name" value="Phospholipase D/nuclease"/>
    <property type="match status" value="2"/>
</dbReference>
<keyword evidence="7" id="KW-0378">Hydrolase</keyword>
<keyword evidence="8" id="KW-0443">Lipid metabolism</keyword>
<dbReference type="Gene3D" id="3.30.870.10">
    <property type="entry name" value="Endonuclease Chain A"/>
    <property type="match status" value="2"/>
</dbReference>
<keyword evidence="5" id="KW-0964">Secreted</keyword>
<dbReference type="Pfam" id="PF13091">
    <property type="entry name" value="PLDc_2"/>
    <property type="match status" value="1"/>
</dbReference>
<accession>A0A0H5D1F3</accession>
<evidence type="ECO:0000313" key="13">
    <source>
        <dbReference type="Proteomes" id="UP000043764"/>
    </source>
</evidence>
<feature type="domain" description="PLD phosphodiesterase" evidence="11">
    <location>
        <begin position="383"/>
        <end position="410"/>
    </location>
</feature>
<proteinExistence type="predicted"/>
<evidence type="ECO:0000256" key="4">
    <source>
        <dbReference type="ARBA" id="ARBA00018392"/>
    </source>
</evidence>
<sequence length="501" mass="55996">MERRDTTADAPDREDMFEVLVTAQEAWPAFERAVLGAETVVRASFRIFDFATFLHSDEAKELGTTWADLVEHILRKGVDFDLVVSDFDALMAEDLHGKSQATLKQARDIQAKLRVDPPTKCGKLTVRAALHPARAGLVPRLAFGPFVKRRKKKVIRGRKSRDQSSWLPELSPVTHHQKLAVIDGTTLYVGGLDLNNRRYDTPDHDQVAEQTWADVQLILKGPEAAEADAYLQEFETLVAGKETPKEGIHLRRTLSAPRKLGFWAVSPQTVAREIEEDFLNAFERARHMIYMETQFLRSSVLANGLAEAAQRNPDLSVILVLPALPDDVAFDGNRELDARYGMALQASALDRVVGAYGSRACIASPVRPMLADRDSPRALAGSPMIYVHSKVLLVDDSFAMVGSANMNGRSMRWDTEAALRTDDPARVAKVWKAMCDHWWRGSHSLPDEARSPETAVDWWRREVARNGVRLPQKRTGFLVPHDPSNMKDLQQPLPGATEDIV</sequence>
<dbReference type="InterPro" id="IPR001736">
    <property type="entry name" value="PLipase_D/transphosphatidylase"/>
</dbReference>
<organism evidence="12 13">
    <name type="scientific">Phaeobacter italicus</name>
    <dbReference type="NCBI Taxonomy" id="481446"/>
    <lineage>
        <taxon>Bacteria</taxon>
        <taxon>Pseudomonadati</taxon>
        <taxon>Pseudomonadota</taxon>
        <taxon>Alphaproteobacteria</taxon>
        <taxon>Rhodobacterales</taxon>
        <taxon>Roseobacteraceae</taxon>
        <taxon>Phaeobacter</taxon>
    </lineage>
</organism>
<dbReference type="Proteomes" id="UP000043764">
    <property type="component" value="Unassembled WGS sequence"/>
</dbReference>
<reference evidence="13" key="1">
    <citation type="submission" date="2015-05" db="EMBL/GenBank/DDBJ databases">
        <authorList>
            <person name="Rodrigo-Torres Lidia"/>
            <person name="Arahal R.David."/>
        </authorList>
    </citation>
    <scope>NUCLEOTIDE SEQUENCE [LARGE SCALE GENOMIC DNA]</scope>
    <source>
        <strain evidence="13">CECT 7321</strain>
    </source>
</reference>
<evidence type="ECO:0000313" key="12">
    <source>
        <dbReference type="EMBL" id="CRL10583.1"/>
    </source>
</evidence>
<dbReference type="RefSeq" id="WP_050673001.1">
    <property type="nucleotide sequence ID" value="NZ_CVRL01000013.1"/>
</dbReference>
<dbReference type="Pfam" id="PF00614">
    <property type="entry name" value="PLDc"/>
    <property type="match status" value="1"/>
</dbReference>
<dbReference type="PANTHER" id="PTHR18896:SF76">
    <property type="entry name" value="PHOSPHOLIPASE"/>
    <property type="match status" value="1"/>
</dbReference>
<dbReference type="PANTHER" id="PTHR18896">
    <property type="entry name" value="PHOSPHOLIPASE D"/>
    <property type="match status" value="1"/>
</dbReference>
<comment type="subcellular location">
    <subcellularLocation>
        <location evidence="3">Secreted</location>
    </subcellularLocation>
</comment>
<dbReference type="GO" id="GO:0009395">
    <property type="term" value="P:phospholipid catabolic process"/>
    <property type="evidence" value="ECO:0007669"/>
    <property type="project" value="TreeGrafter"/>
</dbReference>
<dbReference type="InterPro" id="IPR025202">
    <property type="entry name" value="PLD-like_dom"/>
</dbReference>
<evidence type="ECO:0000256" key="10">
    <source>
        <dbReference type="SAM" id="MobiDB-lite"/>
    </source>
</evidence>
<gene>
    <name evidence="12" type="ORF">NIT7321_01429</name>
</gene>
<comment type="function">
    <text evidence="2">Could be a virulence factor.</text>
</comment>
<keyword evidence="6" id="KW-0677">Repeat</keyword>
<dbReference type="STRING" id="481446.NIT7645_00087"/>
<evidence type="ECO:0000256" key="1">
    <source>
        <dbReference type="ARBA" id="ARBA00000798"/>
    </source>
</evidence>
<name>A0A0H5D1F3_9RHOB</name>
<feature type="domain" description="PLD phosphodiesterase" evidence="11">
    <location>
        <begin position="171"/>
        <end position="198"/>
    </location>
</feature>
<protein>
    <recommendedName>
        <fullName evidence="4">Phospholipase D</fullName>
    </recommendedName>
    <alternativeName>
        <fullName evidence="9">Choline phosphatase</fullName>
    </alternativeName>
</protein>
<dbReference type="CDD" id="cd09105">
    <property type="entry name" value="PLDc_vPLD1_2_like_2"/>
    <property type="match status" value="1"/>
</dbReference>
<dbReference type="AlphaFoldDB" id="A0A0H5D1F3"/>
<evidence type="ECO:0000259" key="11">
    <source>
        <dbReference type="PROSITE" id="PS50035"/>
    </source>
</evidence>
<evidence type="ECO:0000256" key="7">
    <source>
        <dbReference type="ARBA" id="ARBA00022801"/>
    </source>
</evidence>
<evidence type="ECO:0000256" key="3">
    <source>
        <dbReference type="ARBA" id="ARBA00004613"/>
    </source>
</evidence>
<dbReference type="PROSITE" id="PS50035">
    <property type="entry name" value="PLD"/>
    <property type="match status" value="2"/>
</dbReference>
<dbReference type="GO" id="GO:0004630">
    <property type="term" value="F:phospholipase D activity"/>
    <property type="evidence" value="ECO:0007669"/>
    <property type="project" value="UniProtKB-EC"/>
</dbReference>
<evidence type="ECO:0000256" key="9">
    <source>
        <dbReference type="ARBA" id="ARBA00029594"/>
    </source>
</evidence>
<keyword evidence="13" id="KW-1185">Reference proteome</keyword>
<evidence type="ECO:0000256" key="2">
    <source>
        <dbReference type="ARBA" id="ARBA00003145"/>
    </source>
</evidence>
<dbReference type="EMBL" id="CVRL01000013">
    <property type="protein sequence ID" value="CRL10583.1"/>
    <property type="molecule type" value="Genomic_DNA"/>
</dbReference>
<evidence type="ECO:0000256" key="8">
    <source>
        <dbReference type="ARBA" id="ARBA00023098"/>
    </source>
</evidence>